<dbReference type="AlphaFoldDB" id="A0AAN4RJ77"/>
<accession>A0AAN4RJ77</accession>
<dbReference type="EMBL" id="BKBQ01000003">
    <property type="protein sequence ID" value="GEQ53467.1"/>
    <property type="molecule type" value="Genomic_DNA"/>
</dbReference>
<comment type="caution">
    <text evidence="2">The sequence shown here is derived from an EMBL/GenBank/DDBJ whole genome shotgun (WGS) entry which is preliminary data.</text>
</comment>
<name>A0AAN4RJ77_9ENTE</name>
<evidence type="ECO:0000313" key="2">
    <source>
        <dbReference type="EMBL" id="GEQ53467.1"/>
    </source>
</evidence>
<keyword evidence="4" id="KW-1185">Reference proteome</keyword>
<evidence type="ECO:0000313" key="3">
    <source>
        <dbReference type="Proteomes" id="UP000886597"/>
    </source>
</evidence>
<reference evidence="2" key="1">
    <citation type="submission" date="2019-08" db="EMBL/GenBank/DDBJ databases">
        <authorList>
            <person name="Ishikawa M."/>
            <person name="Suzuki T."/>
            <person name="Matsutani M."/>
        </authorList>
    </citation>
    <scope>NUCLEOTIDE SEQUENCE</scope>
    <source>
        <strain evidence="2">7C1</strain>
        <strain evidence="1">8C4</strain>
    </source>
</reference>
<evidence type="ECO:0000313" key="1">
    <source>
        <dbReference type="EMBL" id="GEQ48406.1"/>
    </source>
</evidence>
<protein>
    <recommendedName>
        <fullName evidence="5">YokE-like PH domain-containing protein</fullName>
    </recommendedName>
</protein>
<dbReference type="Proteomes" id="UP000886607">
    <property type="component" value="Unassembled WGS sequence"/>
</dbReference>
<sequence length="121" mass="13278">MRWVIKQTDLDSVKEKHGNAQSIVGYADEHKLLTIPIPKMYAVLVDDNELKLIQLDMNMEVKNVDTIPISSIDAIKISGAVVKKVVVTTNGTKIKLAVKTLAVGIQNAQKELLEKLGSLAK</sequence>
<dbReference type="KEGG" id="tkr:C7K43_08015"/>
<dbReference type="RefSeq" id="WP_124006393.1">
    <property type="nucleotide sequence ID" value="NZ_BJYN01000023.1"/>
</dbReference>
<proteinExistence type="predicted"/>
<dbReference type="Proteomes" id="UP000886597">
    <property type="component" value="Unassembled WGS sequence"/>
</dbReference>
<dbReference type="GeneID" id="69985890"/>
<evidence type="ECO:0008006" key="5">
    <source>
        <dbReference type="Google" id="ProtNLM"/>
    </source>
</evidence>
<organism evidence="2 3">
    <name type="scientific">Tetragenococcus koreensis</name>
    <dbReference type="NCBI Taxonomy" id="290335"/>
    <lineage>
        <taxon>Bacteria</taxon>
        <taxon>Bacillati</taxon>
        <taxon>Bacillota</taxon>
        <taxon>Bacilli</taxon>
        <taxon>Lactobacillales</taxon>
        <taxon>Enterococcaceae</taxon>
        <taxon>Tetragenococcus</taxon>
    </lineage>
</organism>
<gene>
    <name evidence="1" type="ORF">TK11N_02580</name>
    <name evidence="2" type="ORF">TK2N_03110</name>
</gene>
<reference evidence="2" key="2">
    <citation type="journal article" date="2020" name="Int. Dairy J.">
        <title>Lactic acid bacterial diversity in Brie cheese focusing on salt concentration and pH of isolation medium and characterisation of halophilic and alkaliphilic lactic acid bacterial isolates.</title>
        <authorList>
            <person name="Unno R."/>
            <person name="Matsutani M."/>
            <person name="Suzuki T."/>
            <person name="Kodama K."/>
            <person name="Matsushita H."/>
            <person name="Yamasato K."/>
            <person name="Koizumi Y."/>
            <person name="Ishikawa M."/>
        </authorList>
    </citation>
    <scope>NUCLEOTIDE SEQUENCE</scope>
    <source>
        <strain evidence="2">7C1</strain>
        <strain evidence="1">8C4</strain>
    </source>
</reference>
<dbReference type="EMBL" id="BKBO01000003">
    <property type="protein sequence ID" value="GEQ48406.1"/>
    <property type="molecule type" value="Genomic_DNA"/>
</dbReference>
<evidence type="ECO:0000313" key="4">
    <source>
        <dbReference type="Proteomes" id="UP000886607"/>
    </source>
</evidence>